<dbReference type="PANTHER" id="PTHR47540">
    <property type="entry name" value="THIAMINE REPRESSIBLE GENES REGULATORY PROTEIN THI5"/>
    <property type="match status" value="1"/>
</dbReference>
<organism evidence="8 9">
    <name type="scientific">Pestalotiopsis fici (strain W106-1 / CGMCC3.15140)</name>
    <dbReference type="NCBI Taxonomy" id="1229662"/>
    <lineage>
        <taxon>Eukaryota</taxon>
        <taxon>Fungi</taxon>
        <taxon>Dikarya</taxon>
        <taxon>Ascomycota</taxon>
        <taxon>Pezizomycotina</taxon>
        <taxon>Sordariomycetes</taxon>
        <taxon>Xylariomycetidae</taxon>
        <taxon>Amphisphaeriales</taxon>
        <taxon>Sporocadaceae</taxon>
        <taxon>Pestalotiopsis</taxon>
    </lineage>
</organism>
<accession>W3XJK4</accession>
<dbReference type="GO" id="GO:0043565">
    <property type="term" value="F:sequence-specific DNA binding"/>
    <property type="evidence" value="ECO:0007669"/>
    <property type="project" value="TreeGrafter"/>
</dbReference>
<dbReference type="PROSITE" id="PS00463">
    <property type="entry name" value="ZN2_CY6_FUNGAL_1"/>
    <property type="match status" value="1"/>
</dbReference>
<name>W3XJK4_PESFW</name>
<dbReference type="EMBL" id="KI912109">
    <property type="protein sequence ID" value="ETS86200.1"/>
    <property type="molecule type" value="Genomic_DNA"/>
</dbReference>
<dbReference type="InterPro" id="IPR001138">
    <property type="entry name" value="Zn2Cys6_DnaBD"/>
</dbReference>
<dbReference type="PROSITE" id="PS50048">
    <property type="entry name" value="ZN2_CY6_FUNGAL_2"/>
    <property type="match status" value="1"/>
</dbReference>
<keyword evidence="2" id="KW-0805">Transcription regulation</keyword>
<dbReference type="InterPro" id="IPR036864">
    <property type="entry name" value="Zn2-C6_fun-type_DNA-bd_sf"/>
</dbReference>
<dbReference type="Proteomes" id="UP000030651">
    <property type="component" value="Unassembled WGS sequence"/>
</dbReference>
<feature type="region of interest" description="Disordered" evidence="6">
    <location>
        <begin position="1"/>
        <end position="25"/>
    </location>
</feature>
<protein>
    <recommendedName>
        <fullName evidence="7">Zn(2)-C6 fungal-type domain-containing protein</fullName>
    </recommendedName>
</protein>
<dbReference type="Pfam" id="PF00172">
    <property type="entry name" value="Zn_clus"/>
    <property type="match status" value="1"/>
</dbReference>
<dbReference type="InParanoid" id="W3XJK4"/>
<dbReference type="CDD" id="cd00067">
    <property type="entry name" value="GAL4"/>
    <property type="match status" value="1"/>
</dbReference>
<evidence type="ECO:0000313" key="9">
    <source>
        <dbReference type="Proteomes" id="UP000030651"/>
    </source>
</evidence>
<evidence type="ECO:0000256" key="3">
    <source>
        <dbReference type="ARBA" id="ARBA00023125"/>
    </source>
</evidence>
<dbReference type="GO" id="GO:0000981">
    <property type="term" value="F:DNA-binding transcription factor activity, RNA polymerase II-specific"/>
    <property type="evidence" value="ECO:0007669"/>
    <property type="project" value="InterPro"/>
</dbReference>
<comment type="subcellular location">
    <subcellularLocation>
        <location evidence="1">Nucleus</location>
    </subcellularLocation>
</comment>
<keyword evidence="5" id="KW-0539">Nucleus</keyword>
<evidence type="ECO:0000259" key="7">
    <source>
        <dbReference type="PROSITE" id="PS50048"/>
    </source>
</evidence>
<reference evidence="9" key="1">
    <citation type="journal article" date="2015" name="BMC Genomics">
        <title>Genomic and transcriptomic analysis of the endophytic fungus Pestalotiopsis fici reveals its lifestyle and high potential for synthesis of natural products.</title>
        <authorList>
            <person name="Wang X."/>
            <person name="Zhang X."/>
            <person name="Liu L."/>
            <person name="Xiang M."/>
            <person name="Wang W."/>
            <person name="Sun X."/>
            <person name="Che Y."/>
            <person name="Guo L."/>
            <person name="Liu G."/>
            <person name="Guo L."/>
            <person name="Wang C."/>
            <person name="Yin W.B."/>
            <person name="Stadler M."/>
            <person name="Zhang X."/>
            <person name="Liu X."/>
        </authorList>
    </citation>
    <scope>NUCLEOTIDE SEQUENCE [LARGE SCALE GENOMIC DNA]</scope>
    <source>
        <strain evidence="9">W106-1 / CGMCC3.15140</strain>
    </source>
</reference>
<dbReference type="SMART" id="SM00066">
    <property type="entry name" value="GAL4"/>
    <property type="match status" value="1"/>
</dbReference>
<evidence type="ECO:0000313" key="8">
    <source>
        <dbReference type="EMBL" id="ETS86200.1"/>
    </source>
</evidence>
<dbReference type="SUPFAM" id="SSF57701">
    <property type="entry name" value="Zn2/Cys6 DNA-binding domain"/>
    <property type="match status" value="1"/>
</dbReference>
<evidence type="ECO:0000256" key="5">
    <source>
        <dbReference type="ARBA" id="ARBA00023242"/>
    </source>
</evidence>
<gene>
    <name evidence="8" type="ORF">PFICI_00028</name>
</gene>
<feature type="domain" description="Zn(2)-C6 fungal-type" evidence="7">
    <location>
        <begin position="28"/>
        <end position="57"/>
    </location>
</feature>
<dbReference type="GO" id="GO:0045944">
    <property type="term" value="P:positive regulation of transcription by RNA polymerase II"/>
    <property type="evidence" value="ECO:0007669"/>
    <property type="project" value="TreeGrafter"/>
</dbReference>
<dbReference type="OrthoDB" id="39175at2759"/>
<dbReference type="KEGG" id="pfy:PFICI_00028"/>
<keyword evidence="3" id="KW-0238">DNA-binding</keyword>
<dbReference type="HOGENOM" id="CLU_927830_0_0_1"/>
<keyword evidence="4" id="KW-0804">Transcription</keyword>
<dbReference type="GO" id="GO:0008270">
    <property type="term" value="F:zinc ion binding"/>
    <property type="evidence" value="ECO:0007669"/>
    <property type="project" value="InterPro"/>
</dbReference>
<evidence type="ECO:0000256" key="6">
    <source>
        <dbReference type="SAM" id="MobiDB-lite"/>
    </source>
</evidence>
<dbReference type="GeneID" id="19265041"/>
<dbReference type="PANTHER" id="PTHR47540:SF2">
    <property type="entry name" value="ZN(II)2CYS6 TRANSCRIPTION FACTOR (EUROFUNG)"/>
    <property type="match status" value="1"/>
</dbReference>
<evidence type="ECO:0000256" key="2">
    <source>
        <dbReference type="ARBA" id="ARBA00023015"/>
    </source>
</evidence>
<dbReference type="Gene3D" id="4.10.240.10">
    <property type="entry name" value="Zn(2)-C6 fungal-type DNA-binding domain"/>
    <property type="match status" value="1"/>
</dbReference>
<sequence length="300" mass="32231">MFPYGDSAARDTQDGNTLKKKVKRRRGACENCRLRKVRCSGGQPCAACHSRDEDCRYTSSAAPSSQSWDGNEQTQVPFTLEGASMHLSTPIGGSLPDNFSLDSVHFNQPQSTAAGTFSLPSDWQPAWTQNTFQGLSDTTINSDLGTLNVTEETWEDQISLLSDSSPSRVAWSTPRRMNFTERLSALEVHDQAPQANGELGIVSSGLPIPFETAQIAKPPTQNDELPKAAVDISFSVSALFGIPKKICQSLEPSSGAKIEALFEKAVSHASGTSGISAVKLGDTADLGNIENLSEEFIDGM</sequence>
<evidence type="ECO:0000256" key="1">
    <source>
        <dbReference type="ARBA" id="ARBA00004123"/>
    </source>
</evidence>
<dbReference type="InterPro" id="IPR051711">
    <property type="entry name" value="Stress_Response_Reg"/>
</dbReference>
<keyword evidence="9" id="KW-1185">Reference proteome</keyword>
<dbReference type="GO" id="GO:0005634">
    <property type="term" value="C:nucleus"/>
    <property type="evidence" value="ECO:0007669"/>
    <property type="project" value="UniProtKB-SubCell"/>
</dbReference>
<dbReference type="AlphaFoldDB" id="W3XJK4"/>
<dbReference type="RefSeq" id="XP_007826800.1">
    <property type="nucleotide sequence ID" value="XM_007828609.1"/>
</dbReference>
<evidence type="ECO:0000256" key="4">
    <source>
        <dbReference type="ARBA" id="ARBA00023163"/>
    </source>
</evidence>
<proteinExistence type="predicted"/>